<dbReference type="InterPro" id="IPR036890">
    <property type="entry name" value="HATPase_C_sf"/>
</dbReference>
<evidence type="ECO:0000259" key="11">
    <source>
        <dbReference type="PROSITE" id="PS50109"/>
    </source>
</evidence>
<feature type="transmembrane region" description="Helical" evidence="10">
    <location>
        <begin position="238"/>
        <end position="256"/>
    </location>
</feature>
<dbReference type="Pfam" id="PF06580">
    <property type="entry name" value="His_kinase"/>
    <property type="match status" value="1"/>
</dbReference>
<dbReference type="InterPro" id="IPR005467">
    <property type="entry name" value="His_kinase_dom"/>
</dbReference>
<feature type="transmembrane region" description="Helical" evidence="10">
    <location>
        <begin position="335"/>
        <end position="356"/>
    </location>
</feature>
<protein>
    <recommendedName>
        <fullName evidence="2">histidine kinase</fullName>
        <ecNumber evidence="2">2.7.13.3</ecNumber>
    </recommendedName>
</protein>
<dbReference type="InterPro" id="IPR003661">
    <property type="entry name" value="HisK_dim/P_dom"/>
</dbReference>
<feature type="transmembrane region" description="Helical" evidence="10">
    <location>
        <begin position="9"/>
        <end position="29"/>
    </location>
</feature>
<dbReference type="InterPro" id="IPR050640">
    <property type="entry name" value="Bact_2-comp_sensor_kinase"/>
</dbReference>
<keyword evidence="4" id="KW-0808">Transferase</keyword>
<evidence type="ECO:0000256" key="8">
    <source>
        <dbReference type="ARBA" id="ARBA00023012"/>
    </source>
</evidence>
<dbReference type="GO" id="GO:0005524">
    <property type="term" value="F:ATP binding"/>
    <property type="evidence" value="ECO:0007669"/>
    <property type="project" value="UniProtKB-KW"/>
</dbReference>
<dbReference type="Gene3D" id="1.10.287.130">
    <property type="match status" value="1"/>
</dbReference>
<dbReference type="CDD" id="cd00082">
    <property type="entry name" value="HisKA"/>
    <property type="match status" value="1"/>
</dbReference>
<dbReference type="Pfam" id="PF00072">
    <property type="entry name" value="Response_reg"/>
    <property type="match status" value="1"/>
</dbReference>
<dbReference type="EMBL" id="QEVW01000008">
    <property type="protein sequence ID" value="RAW15074.1"/>
    <property type="molecule type" value="Genomic_DNA"/>
</dbReference>
<dbReference type="InterPro" id="IPR001789">
    <property type="entry name" value="Sig_transdc_resp-reg_receiver"/>
</dbReference>
<evidence type="ECO:0000259" key="12">
    <source>
        <dbReference type="PROSITE" id="PS50110"/>
    </source>
</evidence>
<evidence type="ECO:0000256" key="10">
    <source>
        <dbReference type="SAM" id="Phobius"/>
    </source>
</evidence>
<dbReference type="EC" id="2.7.13.3" evidence="2"/>
<dbReference type="PANTHER" id="PTHR34220:SF7">
    <property type="entry name" value="SENSOR HISTIDINE KINASE YPDA"/>
    <property type="match status" value="1"/>
</dbReference>
<dbReference type="SMART" id="SM00387">
    <property type="entry name" value="HATPase_c"/>
    <property type="match status" value="2"/>
</dbReference>
<sequence>MTVIRKDRFLLGVGLMTMLLALVVVLQIGGGRGTPVAKQGTLELVDFSWTSDTIIPLDGEWEFYPEQLLSPQQIHLTRIKPIMMQVPGNWDEDVINQGYPMSGKGYGTYRLIVRNLPQGEQLAIAKRYVRFADAMYLDGQQMSRSGLPSTSAASYIPRNEPYTIYFHTKQAELEIVLQVANFDFRSGGIYNSIELGYASQIERRTMIQSGLELFIMGIVVIFGLLFFYLYLRLHRDRIQLLYALFFLGFAVIVVTNGERLLLQLAPGIPFEFAFKMKYAAVYGVSVIVSMITWKLAPGLGQTIRRWLRLPSVLLALYVALIMISPFRVYSSIQEAMYIVNLLSYAVAFAVILLHYVLKKYESKSRSQLQLLITCIWLMLVNYVLGILVTWYPVSQILLNCTTLVILSVFAVLLIYQYVGAYDAMQRLTQQLQLSDKVKDEFLLLTSHELNSPLHSIIHLSRSLLGTSLRRTNETEIRSKLQLIRNTSYRMSNLVNDLIDMSRFRDGNMKIAVGTVDLVSCLSLVTEVLGFLATGKGIVMVRRLELEARYVMADESRLLQVLYNLVYHMIGQHSHRELVFECERHQERVRIILRFEAYTEQFTRLGREDRADLQSMQNGSAGLSVSAELVGIMGGRLTVNDATESIQIELPSAENAGMESVTETAVSQETYVEDLSELPSSNASAAILIATTDLVDMEHLNTLLSTEGFQVSFADSDIEVQSLLASGKLPDLVIVDAMLPAVTGYKVCKQIRLEFSQVDLPVLFINMRSTPADIEACIKAGGNDFITRPLDAGEILVRVHTLLGMKRLVKEAANNEMAFLRSQIKPHFLYNALGTIMSLCFTDGPRAGELLGSFSRYLRILFHLDNSEELIPLSKEMELIQAYVEIEQERFGSRLQVELDVDRSLNSCKVMPLLIEPLVENAIRHGVSKKIDGGTVRLFIRKCENRVQVVVEDDGIGMSPEQVASILERGHAEQGIGLQNVQRRLKHMNGQAPVIQSEQGHGTKITIEFPYQ</sequence>
<comment type="caution">
    <text evidence="13">The sequence shown here is derived from an EMBL/GenBank/DDBJ whole genome shotgun (WGS) entry which is preliminary data.</text>
</comment>
<dbReference type="InterPro" id="IPR008979">
    <property type="entry name" value="Galactose-bd-like_sf"/>
</dbReference>
<proteinExistence type="predicted"/>
<keyword evidence="10" id="KW-0812">Transmembrane</keyword>
<dbReference type="GO" id="GO:0016020">
    <property type="term" value="C:membrane"/>
    <property type="evidence" value="ECO:0007669"/>
    <property type="project" value="InterPro"/>
</dbReference>
<dbReference type="Gene3D" id="3.30.565.10">
    <property type="entry name" value="Histidine kinase-like ATPase, C-terminal domain"/>
    <property type="match status" value="1"/>
</dbReference>
<dbReference type="SUPFAM" id="SSF52172">
    <property type="entry name" value="CheY-like"/>
    <property type="match status" value="1"/>
</dbReference>
<evidence type="ECO:0000256" key="7">
    <source>
        <dbReference type="ARBA" id="ARBA00022840"/>
    </source>
</evidence>
<organism evidence="13 14">
    <name type="scientific">Paenibacillus taichungensis</name>
    <dbReference type="NCBI Taxonomy" id="484184"/>
    <lineage>
        <taxon>Bacteria</taxon>
        <taxon>Bacillati</taxon>
        <taxon>Bacillota</taxon>
        <taxon>Bacilli</taxon>
        <taxon>Bacillales</taxon>
        <taxon>Paenibacillaceae</taxon>
        <taxon>Paenibacillus</taxon>
    </lineage>
</organism>
<keyword evidence="8" id="KW-0902">Two-component regulatory system</keyword>
<dbReference type="InterPro" id="IPR011623">
    <property type="entry name" value="7TMR_DISM_rcpt_extracell_dom1"/>
</dbReference>
<feature type="transmembrane region" description="Helical" evidence="10">
    <location>
        <begin position="368"/>
        <end position="390"/>
    </location>
</feature>
<feature type="transmembrane region" description="Helical" evidence="10">
    <location>
        <begin position="307"/>
        <end position="329"/>
    </location>
</feature>
<evidence type="ECO:0000256" key="4">
    <source>
        <dbReference type="ARBA" id="ARBA00022679"/>
    </source>
</evidence>
<dbReference type="InterPro" id="IPR011006">
    <property type="entry name" value="CheY-like_superfamily"/>
</dbReference>
<dbReference type="PROSITE" id="PS50109">
    <property type="entry name" value="HIS_KIN"/>
    <property type="match status" value="2"/>
</dbReference>
<evidence type="ECO:0000256" key="2">
    <source>
        <dbReference type="ARBA" id="ARBA00012438"/>
    </source>
</evidence>
<keyword evidence="10" id="KW-1133">Transmembrane helix</keyword>
<dbReference type="InterPro" id="IPR003594">
    <property type="entry name" value="HATPase_dom"/>
</dbReference>
<dbReference type="GO" id="GO:0000155">
    <property type="term" value="F:phosphorelay sensor kinase activity"/>
    <property type="evidence" value="ECO:0007669"/>
    <property type="project" value="InterPro"/>
</dbReference>
<dbReference type="Pfam" id="PF00512">
    <property type="entry name" value="HisKA"/>
    <property type="match status" value="1"/>
</dbReference>
<dbReference type="Gene3D" id="2.60.120.260">
    <property type="entry name" value="Galactose-binding domain-like"/>
    <property type="match status" value="1"/>
</dbReference>
<dbReference type="Pfam" id="PF02518">
    <property type="entry name" value="HATPase_c"/>
    <property type="match status" value="1"/>
</dbReference>
<feature type="domain" description="Histidine kinase" evidence="11">
    <location>
        <begin position="444"/>
        <end position="653"/>
    </location>
</feature>
<name>A0A329QRS8_9BACL</name>
<evidence type="ECO:0000313" key="13">
    <source>
        <dbReference type="EMBL" id="RAW15074.1"/>
    </source>
</evidence>
<gene>
    <name evidence="13" type="ORF">DC345_13565</name>
</gene>
<feature type="transmembrane region" description="Helical" evidence="10">
    <location>
        <begin position="510"/>
        <end position="532"/>
    </location>
</feature>
<keyword evidence="3 9" id="KW-0597">Phosphoprotein</keyword>
<feature type="domain" description="Response regulatory" evidence="12">
    <location>
        <begin position="685"/>
        <end position="802"/>
    </location>
</feature>
<keyword evidence="5" id="KW-0547">Nucleotide-binding</keyword>
<dbReference type="SUPFAM" id="SSF47384">
    <property type="entry name" value="Homodimeric domain of signal transducing histidine kinase"/>
    <property type="match status" value="1"/>
</dbReference>
<comment type="catalytic activity">
    <reaction evidence="1">
        <text>ATP + protein L-histidine = ADP + protein N-phospho-L-histidine.</text>
        <dbReference type="EC" id="2.7.13.3"/>
    </reaction>
</comment>
<dbReference type="SUPFAM" id="SSF49785">
    <property type="entry name" value="Galactose-binding domain-like"/>
    <property type="match status" value="1"/>
</dbReference>
<dbReference type="InterPro" id="IPR010559">
    <property type="entry name" value="Sig_transdc_His_kin_internal"/>
</dbReference>
<dbReference type="InterPro" id="IPR004358">
    <property type="entry name" value="Sig_transdc_His_kin-like_C"/>
</dbReference>
<dbReference type="PANTHER" id="PTHR34220">
    <property type="entry name" value="SENSOR HISTIDINE KINASE YPDA"/>
    <property type="match status" value="1"/>
</dbReference>
<dbReference type="Proteomes" id="UP000250642">
    <property type="component" value="Unassembled WGS sequence"/>
</dbReference>
<dbReference type="Gene3D" id="3.40.50.2300">
    <property type="match status" value="1"/>
</dbReference>
<dbReference type="SUPFAM" id="SSF55874">
    <property type="entry name" value="ATPase domain of HSP90 chaperone/DNA topoisomerase II/histidine kinase"/>
    <property type="match status" value="2"/>
</dbReference>
<keyword evidence="6" id="KW-0418">Kinase</keyword>
<keyword evidence="10" id="KW-0472">Membrane</keyword>
<feature type="domain" description="Histidine kinase" evidence="11">
    <location>
        <begin position="913"/>
        <end position="1011"/>
    </location>
</feature>
<dbReference type="Pfam" id="PF07695">
    <property type="entry name" value="7TMR-DISM_7TM"/>
    <property type="match status" value="1"/>
</dbReference>
<feature type="modified residue" description="4-aspartylphosphate" evidence="9">
    <location>
        <position position="735"/>
    </location>
</feature>
<evidence type="ECO:0000256" key="5">
    <source>
        <dbReference type="ARBA" id="ARBA00022741"/>
    </source>
</evidence>
<evidence type="ECO:0000313" key="14">
    <source>
        <dbReference type="Proteomes" id="UP000250642"/>
    </source>
</evidence>
<dbReference type="SMART" id="SM00448">
    <property type="entry name" value="REC"/>
    <property type="match status" value="1"/>
</dbReference>
<dbReference type="PRINTS" id="PR00344">
    <property type="entry name" value="BCTRLSENSOR"/>
</dbReference>
<feature type="transmembrane region" description="Helical" evidence="10">
    <location>
        <begin position="276"/>
        <end position="295"/>
    </location>
</feature>
<evidence type="ECO:0000256" key="3">
    <source>
        <dbReference type="ARBA" id="ARBA00022553"/>
    </source>
</evidence>
<dbReference type="PROSITE" id="PS50110">
    <property type="entry name" value="RESPONSE_REGULATORY"/>
    <property type="match status" value="1"/>
</dbReference>
<accession>A0A329QRS8</accession>
<reference evidence="13 14" key="1">
    <citation type="submission" date="2018-04" db="EMBL/GenBank/DDBJ databases">
        <title>Paenibacillus taichungensis Genome sequencing and assembly.</title>
        <authorList>
            <person name="Xu J."/>
            <person name="Rensing C."/>
            <person name="Mazhar H.S."/>
        </authorList>
    </citation>
    <scope>NUCLEOTIDE SEQUENCE [LARGE SCALE GENOMIC DNA]</scope>
    <source>
        <strain evidence="13 14">NC1</strain>
    </source>
</reference>
<evidence type="ECO:0000256" key="6">
    <source>
        <dbReference type="ARBA" id="ARBA00022777"/>
    </source>
</evidence>
<feature type="transmembrane region" description="Helical" evidence="10">
    <location>
        <begin position="213"/>
        <end position="231"/>
    </location>
</feature>
<keyword evidence="7" id="KW-0067">ATP-binding</keyword>
<feature type="transmembrane region" description="Helical" evidence="10">
    <location>
        <begin position="396"/>
        <end position="418"/>
    </location>
</feature>
<dbReference type="SMART" id="SM00388">
    <property type="entry name" value="HisKA"/>
    <property type="match status" value="1"/>
</dbReference>
<evidence type="ECO:0000256" key="1">
    <source>
        <dbReference type="ARBA" id="ARBA00000085"/>
    </source>
</evidence>
<dbReference type="InterPro" id="IPR036097">
    <property type="entry name" value="HisK_dim/P_sf"/>
</dbReference>
<evidence type="ECO:0000256" key="9">
    <source>
        <dbReference type="PROSITE-ProRule" id="PRU00169"/>
    </source>
</evidence>
<dbReference type="AlphaFoldDB" id="A0A329QRS8"/>